<dbReference type="PANTHER" id="PTHR45923">
    <property type="entry name" value="PROTEIN SEY1"/>
    <property type="match status" value="1"/>
</dbReference>
<dbReference type="Pfam" id="PF05879">
    <property type="entry name" value="RHD3_GTPase"/>
    <property type="match status" value="1"/>
</dbReference>
<dbReference type="EMBL" id="JBANRG010000001">
    <property type="protein sequence ID" value="KAK7473203.1"/>
    <property type="molecule type" value="Genomic_DNA"/>
</dbReference>
<evidence type="ECO:0000256" key="1">
    <source>
        <dbReference type="ARBA" id="ARBA00022692"/>
    </source>
</evidence>
<dbReference type="InterPro" id="IPR046758">
    <property type="entry name" value="Sey1/RHD3-like_3HB"/>
</dbReference>
<sequence>MEGSAANFKTNGTTANGHAPNGVSPAGTSARIQIIDDEKKFTQDLTPQIERWGLRDAGFNYDIVAVFGSQSTGKSTLLNRLFGTTFDVMDETQRQQTTKGIWMCRGKDMNVMVMDVEGTDGRERGEDQDFERKSALFSLASSEILIVNLWEHQVGLYQGANMGLLKTVFEVNLGLFGKKSQDAATGGRTLLLFVIRDHIGTTPLANLQATLTADMHRIWESLSKPPELQDRKLSDYFDLAFTALPHKILAADKFESEVLKLRSRFADKENPEYLFKPAYHKRIPADGVSFYMENIWEQVQTNKDLDLPTQQELLAQFRCDEISTVALAEFNEQAKSQKRPIEAGKVVEGLGAMMRSWRKVALDRYDRDASRYHQGVYKRKRADLIAALDTTLSPLFFGQLKNLHKSCLVAFKREILEGLKGDDYNFADVVTKASTKCDTHFSEGAKEAVVDDSSEGKAQWTWEEELGLLKEEVRSVADQCRKDETKKMVNQIERNFKKQISEPVDLALHKAAPDMWDSILKTFRDTLNKAESSYLSKARSFNCTEEENSAALASLRRRAWQALRAKIDEQTADAVILGKLRGHFEERFRYDEHGVPRVWKPEDDIDSAFKTAKDQTLELIPLYSKIAPQDSSLAYQLPEDSLSSTEPGSEEFDFDASLTIFSETKALDLTNKFRRDADAYYVEAKRSTVASVAQIPFWMYGVLVVLGWNEFMMVLFNPLYFMFLLLAGAGAYIIVQLGLAGPLLQVGGSMAAEVQRQATQRLREHFTEPIHEQTVRAQSSSPSIGDEDQELRRRRQASPM</sequence>
<name>A0ABR1K6N5_9AGAR</name>
<dbReference type="InterPro" id="IPR027417">
    <property type="entry name" value="P-loop_NTPase"/>
</dbReference>
<dbReference type="CDD" id="cd01851">
    <property type="entry name" value="GBP"/>
    <property type="match status" value="1"/>
</dbReference>
<keyword evidence="13" id="KW-1185">Reference proteome</keyword>
<accession>A0ABR1K6N5</accession>
<feature type="topological domain" description="Cytoplasmic" evidence="8">
    <location>
        <begin position="740"/>
        <end position="800"/>
    </location>
</feature>
<comment type="caution">
    <text evidence="12">The sequence shown here is derived from an EMBL/GenBank/DDBJ whole genome shotgun (WGS) entry which is preliminary data.</text>
</comment>
<feature type="topological domain" description="Lumenal" evidence="8">
    <location>
        <begin position="716"/>
        <end position="718"/>
    </location>
</feature>
<gene>
    <name evidence="8 12" type="primary">SEY1</name>
    <name evidence="12" type="ORF">VKT23_001301</name>
</gene>
<dbReference type="HAMAP" id="MF_03109">
    <property type="entry name" value="Sey1"/>
    <property type="match status" value="1"/>
</dbReference>
<evidence type="ECO:0000313" key="13">
    <source>
        <dbReference type="Proteomes" id="UP001498398"/>
    </source>
</evidence>
<evidence type="ECO:0000256" key="6">
    <source>
        <dbReference type="ARBA" id="ARBA00023134"/>
    </source>
</evidence>
<evidence type="ECO:0000256" key="9">
    <source>
        <dbReference type="SAM" id="MobiDB-lite"/>
    </source>
</evidence>
<dbReference type="Proteomes" id="UP001498398">
    <property type="component" value="Unassembled WGS sequence"/>
</dbReference>
<dbReference type="InterPro" id="IPR008803">
    <property type="entry name" value="RHD3/Sey1"/>
</dbReference>
<dbReference type="InterPro" id="IPR030386">
    <property type="entry name" value="G_GB1_RHD3_dom"/>
</dbReference>
<feature type="transmembrane region" description="Helical" evidence="10">
    <location>
        <begin position="723"/>
        <end position="744"/>
    </location>
</feature>
<keyword evidence="3 8" id="KW-0378">Hydrolase</keyword>
<feature type="topological domain" description="Cytoplasmic" evidence="8">
    <location>
        <begin position="1"/>
        <end position="694"/>
    </location>
</feature>
<evidence type="ECO:0000256" key="2">
    <source>
        <dbReference type="ARBA" id="ARBA00022741"/>
    </source>
</evidence>
<dbReference type="PROSITE" id="PS51715">
    <property type="entry name" value="G_GB1_RHD3"/>
    <property type="match status" value="1"/>
</dbReference>
<keyword evidence="2 8" id="KW-0547">Nucleotide-binding</keyword>
<evidence type="ECO:0000256" key="7">
    <source>
        <dbReference type="ARBA" id="ARBA00023136"/>
    </source>
</evidence>
<feature type="domain" description="GB1/RHD3-type G" evidence="11">
    <location>
        <begin position="58"/>
        <end position="279"/>
    </location>
</feature>
<organism evidence="12 13">
    <name type="scientific">Marasmiellus scandens</name>
    <dbReference type="NCBI Taxonomy" id="2682957"/>
    <lineage>
        <taxon>Eukaryota</taxon>
        <taxon>Fungi</taxon>
        <taxon>Dikarya</taxon>
        <taxon>Basidiomycota</taxon>
        <taxon>Agaricomycotina</taxon>
        <taxon>Agaricomycetes</taxon>
        <taxon>Agaricomycetidae</taxon>
        <taxon>Agaricales</taxon>
        <taxon>Marasmiineae</taxon>
        <taxon>Omphalotaceae</taxon>
        <taxon>Marasmiellus</taxon>
    </lineage>
</organism>
<keyword evidence="6 8" id="KW-0342">GTP-binding</keyword>
<dbReference type="PANTHER" id="PTHR45923:SF2">
    <property type="entry name" value="PROTEIN SEY1"/>
    <property type="match status" value="1"/>
</dbReference>
<feature type="compositionally biased region" description="Polar residues" evidence="9">
    <location>
        <begin position="7"/>
        <end position="16"/>
    </location>
</feature>
<comment type="subcellular location">
    <subcellularLocation>
        <location evidence="8">Endoplasmic reticulum membrane</location>
        <topology evidence="8">Multi-pass membrane protein</topology>
    </subcellularLocation>
    <text evidence="8">Enriched in the cortical ER. Concentrated in punctae along the ER tubules.</text>
</comment>
<keyword evidence="5 8" id="KW-1133">Transmembrane helix</keyword>
<evidence type="ECO:0000313" key="12">
    <source>
        <dbReference type="EMBL" id="KAK7473203.1"/>
    </source>
</evidence>
<dbReference type="Pfam" id="PF20428">
    <property type="entry name" value="Sey1_3HB"/>
    <property type="match status" value="1"/>
</dbReference>
<feature type="region of interest" description="Disordered" evidence="9">
    <location>
        <begin position="1"/>
        <end position="27"/>
    </location>
</feature>
<evidence type="ECO:0000259" key="11">
    <source>
        <dbReference type="PROSITE" id="PS51715"/>
    </source>
</evidence>
<evidence type="ECO:0000256" key="3">
    <source>
        <dbReference type="ARBA" id="ARBA00022801"/>
    </source>
</evidence>
<evidence type="ECO:0000256" key="5">
    <source>
        <dbReference type="ARBA" id="ARBA00022989"/>
    </source>
</evidence>
<keyword evidence="1 8" id="KW-0812">Transmembrane</keyword>
<evidence type="ECO:0000256" key="10">
    <source>
        <dbReference type="SAM" id="Phobius"/>
    </source>
</evidence>
<comment type="similarity">
    <text evidence="8">Belongs to the TRAFAC class dynamin-like GTPase superfamily. GB1/RHD3 GTPase family. RHD3 subfamily.</text>
</comment>
<dbReference type="Gene3D" id="3.40.50.300">
    <property type="entry name" value="P-loop containing nucleotide triphosphate hydrolases"/>
    <property type="match status" value="1"/>
</dbReference>
<feature type="region of interest" description="Disordered" evidence="9">
    <location>
        <begin position="771"/>
        <end position="800"/>
    </location>
</feature>
<evidence type="ECO:0000256" key="4">
    <source>
        <dbReference type="ARBA" id="ARBA00022824"/>
    </source>
</evidence>
<evidence type="ECO:0000256" key="8">
    <source>
        <dbReference type="HAMAP-Rule" id="MF_03109"/>
    </source>
</evidence>
<keyword evidence="4 8" id="KW-0256">Endoplasmic reticulum</keyword>
<feature type="binding site" evidence="8">
    <location>
        <begin position="68"/>
        <end position="75"/>
    </location>
    <ligand>
        <name>GTP</name>
        <dbReference type="ChEBI" id="CHEBI:37565"/>
    </ligand>
</feature>
<keyword evidence="7 8" id="KW-0472">Membrane</keyword>
<proteinExistence type="inferred from homology"/>
<protein>
    <submittedName>
        <fullName evidence="12">Dynamin-like GTPase that mediates homotypic ER fusion</fullName>
    </submittedName>
</protein>
<feature type="transmembrane region" description="Helical" evidence="10">
    <location>
        <begin position="697"/>
        <end position="716"/>
    </location>
</feature>
<reference evidence="12 13" key="1">
    <citation type="submission" date="2024-01" db="EMBL/GenBank/DDBJ databases">
        <title>A draft genome for the cacao thread blight pathogen Marasmiellus scandens.</title>
        <authorList>
            <person name="Baruah I.K."/>
            <person name="Leung J."/>
            <person name="Bukari Y."/>
            <person name="Amoako-Attah I."/>
            <person name="Meinhardt L.W."/>
            <person name="Bailey B.A."/>
            <person name="Cohen S.P."/>
        </authorList>
    </citation>
    <scope>NUCLEOTIDE SEQUENCE [LARGE SCALE GENOMIC DNA]</scope>
    <source>
        <strain evidence="12 13">GH-19</strain>
    </source>
</reference>
<dbReference type="SUPFAM" id="SSF52540">
    <property type="entry name" value="P-loop containing nucleoside triphosphate hydrolases"/>
    <property type="match status" value="1"/>
</dbReference>